<protein>
    <recommendedName>
        <fullName evidence="8">Transport permease protein</fullName>
    </recommendedName>
</protein>
<evidence type="ECO:0000256" key="7">
    <source>
        <dbReference type="ARBA" id="ARBA00023136"/>
    </source>
</evidence>
<dbReference type="Gene3D" id="3.40.1710.10">
    <property type="entry name" value="abc type-2 transporter like domain"/>
    <property type="match status" value="1"/>
</dbReference>
<dbReference type="PRINTS" id="PR00164">
    <property type="entry name" value="ABC2TRNSPORT"/>
</dbReference>
<dbReference type="InterPro" id="IPR047817">
    <property type="entry name" value="ABC2_TM_bact-type"/>
</dbReference>
<comment type="subcellular location">
    <subcellularLocation>
        <location evidence="1 8">Cell membrane</location>
        <topology evidence="1 8">Multi-pass membrane protein</topology>
    </subcellularLocation>
</comment>
<dbReference type="InterPro" id="IPR000412">
    <property type="entry name" value="ABC_2_transport"/>
</dbReference>
<evidence type="ECO:0000256" key="5">
    <source>
        <dbReference type="ARBA" id="ARBA00022692"/>
    </source>
</evidence>
<dbReference type="EMBL" id="JAPNKE010000002">
    <property type="protein sequence ID" value="MCY1009718.1"/>
    <property type="molecule type" value="Genomic_DNA"/>
</dbReference>
<dbReference type="GO" id="GO:0043190">
    <property type="term" value="C:ATP-binding cassette (ABC) transporter complex"/>
    <property type="evidence" value="ECO:0007669"/>
    <property type="project" value="InterPro"/>
</dbReference>
<dbReference type="InterPro" id="IPR013525">
    <property type="entry name" value="ABC2_TM"/>
</dbReference>
<evidence type="ECO:0000256" key="3">
    <source>
        <dbReference type="ARBA" id="ARBA00022448"/>
    </source>
</evidence>
<feature type="transmembrane region" description="Helical" evidence="8">
    <location>
        <begin position="351"/>
        <end position="369"/>
    </location>
</feature>
<keyword evidence="3 8" id="KW-0813">Transport</keyword>
<dbReference type="AlphaFoldDB" id="A0A9X3J154"/>
<keyword evidence="5 8" id="KW-0812">Transmembrane</keyword>
<evidence type="ECO:0000313" key="11">
    <source>
        <dbReference type="Proteomes" id="UP001150924"/>
    </source>
</evidence>
<keyword evidence="7 8" id="KW-0472">Membrane</keyword>
<accession>A0A9X3J154</accession>
<feature type="transmembrane region" description="Helical" evidence="8">
    <location>
        <begin position="20"/>
        <end position="40"/>
    </location>
</feature>
<dbReference type="PROSITE" id="PS51012">
    <property type="entry name" value="ABC_TM2"/>
    <property type="match status" value="1"/>
</dbReference>
<proteinExistence type="inferred from homology"/>
<evidence type="ECO:0000259" key="9">
    <source>
        <dbReference type="PROSITE" id="PS51012"/>
    </source>
</evidence>
<dbReference type="PANTHER" id="PTHR30294:SF29">
    <property type="entry name" value="MULTIDRUG ABC TRANSPORTER PERMEASE YBHS-RELATED"/>
    <property type="match status" value="1"/>
</dbReference>
<evidence type="ECO:0000256" key="6">
    <source>
        <dbReference type="ARBA" id="ARBA00022989"/>
    </source>
</evidence>
<feature type="transmembrane region" description="Helical" evidence="8">
    <location>
        <begin position="178"/>
        <end position="202"/>
    </location>
</feature>
<feature type="domain" description="ABC transmembrane type-2" evidence="9">
    <location>
        <begin position="147"/>
        <end position="372"/>
    </location>
</feature>
<gene>
    <name evidence="10" type="ORF">OV079_29970</name>
</gene>
<keyword evidence="11" id="KW-1185">Reference proteome</keyword>
<evidence type="ECO:0000256" key="4">
    <source>
        <dbReference type="ARBA" id="ARBA00022475"/>
    </source>
</evidence>
<evidence type="ECO:0000256" key="1">
    <source>
        <dbReference type="ARBA" id="ARBA00004651"/>
    </source>
</evidence>
<dbReference type="Proteomes" id="UP001150924">
    <property type="component" value="Unassembled WGS sequence"/>
</dbReference>
<evidence type="ECO:0000313" key="10">
    <source>
        <dbReference type="EMBL" id="MCY1009718.1"/>
    </source>
</evidence>
<organism evidence="10 11">
    <name type="scientific">Nannocystis pusilla</name>
    <dbReference type="NCBI Taxonomy" id="889268"/>
    <lineage>
        <taxon>Bacteria</taxon>
        <taxon>Pseudomonadati</taxon>
        <taxon>Myxococcota</taxon>
        <taxon>Polyangia</taxon>
        <taxon>Nannocystales</taxon>
        <taxon>Nannocystaceae</taxon>
        <taxon>Nannocystis</taxon>
    </lineage>
</organism>
<dbReference type="Pfam" id="PF12698">
    <property type="entry name" value="ABC2_membrane_3"/>
    <property type="match status" value="1"/>
</dbReference>
<keyword evidence="4 8" id="KW-1003">Cell membrane</keyword>
<dbReference type="GO" id="GO:0140359">
    <property type="term" value="F:ABC-type transporter activity"/>
    <property type="evidence" value="ECO:0007669"/>
    <property type="project" value="InterPro"/>
</dbReference>
<dbReference type="PANTHER" id="PTHR30294">
    <property type="entry name" value="MEMBRANE COMPONENT OF ABC TRANSPORTER YHHJ-RELATED"/>
    <property type="match status" value="1"/>
</dbReference>
<feature type="transmembrane region" description="Helical" evidence="8">
    <location>
        <begin position="262"/>
        <end position="281"/>
    </location>
</feature>
<feature type="transmembrane region" description="Helical" evidence="8">
    <location>
        <begin position="293"/>
        <end position="311"/>
    </location>
</feature>
<dbReference type="InterPro" id="IPR051449">
    <property type="entry name" value="ABC-2_transporter_component"/>
</dbReference>
<evidence type="ECO:0000256" key="8">
    <source>
        <dbReference type="RuleBase" id="RU361157"/>
    </source>
</evidence>
<name>A0A9X3J154_9BACT</name>
<reference evidence="10" key="1">
    <citation type="submission" date="2022-11" db="EMBL/GenBank/DDBJ databases">
        <title>Minimal conservation of predation-associated metabolite biosynthetic gene clusters underscores biosynthetic potential of Myxococcota including descriptions for ten novel species: Archangium lansinium sp. nov., Myxococcus landrumus sp. nov., Nannocystis bai.</title>
        <authorList>
            <person name="Ahearne A."/>
            <person name="Stevens C."/>
            <person name="Phillips K."/>
        </authorList>
    </citation>
    <scope>NUCLEOTIDE SEQUENCE</scope>
    <source>
        <strain evidence="10">Na p29</strain>
    </source>
</reference>
<comment type="similarity">
    <text evidence="2 8">Belongs to the ABC-2 integral membrane protein family.</text>
</comment>
<sequence length="374" mass="41145">MRRLLAVSLKELRQLRRDRLTLAMMLSMPVSELLLLGYAINTDIRHIQTVVLDRDRSAASRRLVVQMQATGYYDIVGDVENYEDIARALRSGRATVGLVVPARFSSDLTRRRPVRLQLLVDGSDPQILGTAIDTATGLAAARSAELATPGLAQTHPRPASAPLSFEPIILYNPEQRTAVYIVPGLIGVLLTMTMVMLTAMALTRERERGTLEALIVSPATRLEIVGGKIAPYIAIGYGQMTLVLLAGWWFFDVPTAGSLPLLYLLAALFIAAHLALGLLFSTVARTQQQAMQMSFFFLLPNILITGFVFPFESMPLSVQHLAQALPLTHFLRVARRILLKGAHAEDMNHEIAWLAAIVAVFIAAAAVRFKKKLL</sequence>
<dbReference type="RefSeq" id="WP_267772393.1">
    <property type="nucleotide sequence ID" value="NZ_JAPNKE010000002.1"/>
</dbReference>
<keyword evidence="6 8" id="KW-1133">Transmembrane helix</keyword>
<comment type="caution">
    <text evidence="10">The sequence shown here is derived from an EMBL/GenBank/DDBJ whole genome shotgun (WGS) entry which is preliminary data.</text>
</comment>
<feature type="transmembrane region" description="Helical" evidence="8">
    <location>
        <begin position="229"/>
        <end position="250"/>
    </location>
</feature>
<evidence type="ECO:0000256" key="2">
    <source>
        <dbReference type="ARBA" id="ARBA00007783"/>
    </source>
</evidence>